<proteinExistence type="predicted"/>
<keyword evidence="2" id="KW-1185">Reference proteome</keyword>
<dbReference type="Pfam" id="PF06224">
    <property type="entry name" value="AlkZ-like"/>
    <property type="match status" value="1"/>
</dbReference>
<accession>A0ABP9AJX4</accession>
<sequence>MDPLALRRARLRHHRLNARASSVADAARHLTATQSQDLWGGRLALASRTRGAAVSHVDRAYDRGAIVRAWTQRGTLHTVAADDLAWILSVTGPRMLVLEERRMADLGLSRDDVARAEAVARGALRGGGRLTRAEIAAVWESGGVATAGQRTYHLIAALAVVGVLVWGPVVHRAGVEPREQHLVLAEDWITASTAPADPEAELFVRYIAGHGPATVRDYAWWAGLALTPARAAAERAADRVRTVADEGGDPLYASASPPRASADAPRTIALPTFEEYYIAYADRGRVCTSEVLAAAGPGANGMVRPVIVHDGEIVGLWRPPAMAVRATGEASFELLEGADGSPEDVQGAVDRALHILRS</sequence>
<organism evidence="1 2">
    <name type="scientific">Microbacterium gilvum</name>
    <dbReference type="NCBI Taxonomy" id="1336204"/>
    <lineage>
        <taxon>Bacteria</taxon>
        <taxon>Bacillati</taxon>
        <taxon>Actinomycetota</taxon>
        <taxon>Actinomycetes</taxon>
        <taxon>Micrococcales</taxon>
        <taxon>Microbacteriaceae</taxon>
        <taxon>Microbacterium</taxon>
    </lineage>
</organism>
<comment type="caution">
    <text evidence="1">The sequence shown here is derived from an EMBL/GenBank/DDBJ whole genome shotgun (WGS) entry which is preliminary data.</text>
</comment>
<protein>
    <submittedName>
        <fullName evidence="1">Winged helix DNA-binding domain-containing protein</fullName>
    </submittedName>
</protein>
<gene>
    <name evidence="1" type="ORF">GCM10023351_28870</name>
</gene>
<dbReference type="Proteomes" id="UP001501645">
    <property type="component" value="Unassembled WGS sequence"/>
</dbReference>
<dbReference type="EMBL" id="BAABKO010000005">
    <property type="protein sequence ID" value="GAA4781857.1"/>
    <property type="molecule type" value="Genomic_DNA"/>
</dbReference>
<dbReference type="GO" id="GO:0003677">
    <property type="term" value="F:DNA binding"/>
    <property type="evidence" value="ECO:0007669"/>
    <property type="project" value="UniProtKB-KW"/>
</dbReference>
<name>A0ABP9AJX4_9MICO</name>
<keyword evidence="1" id="KW-0238">DNA-binding</keyword>
<dbReference type="InterPro" id="IPR009351">
    <property type="entry name" value="AlkZ-like"/>
</dbReference>
<evidence type="ECO:0000313" key="2">
    <source>
        <dbReference type="Proteomes" id="UP001501645"/>
    </source>
</evidence>
<evidence type="ECO:0000313" key="1">
    <source>
        <dbReference type="EMBL" id="GAA4781857.1"/>
    </source>
</evidence>
<dbReference type="PANTHER" id="PTHR38479:SF2">
    <property type="entry name" value="WINGED HELIX DNA-BINDING DOMAIN-CONTAINING PROTEIN"/>
    <property type="match status" value="1"/>
</dbReference>
<dbReference type="RefSeq" id="WP_345440588.1">
    <property type="nucleotide sequence ID" value="NZ_BAABKO010000005.1"/>
</dbReference>
<dbReference type="PANTHER" id="PTHR38479">
    <property type="entry name" value="LMO0824 PROTEIN"/>
    <property type="match status" value="1"/>
</dbReference>
<reference evidence="2" key="1">
    <citation type="journal article" date="2019" name="Int. J. Syst. Evol. Microbiol.">
        <title>The Global Catalogue of Microorganisms (GCM) 10K type strain sequencing project: providing services to taxonomists for standard genome sequencing and annotation.</title>
        <authorList>
            <consortium name="The Broad Institute Genomics Platform"/>
            <consortium name="The Broad Institute Genome Sequencing Center for Infectious Disease"/>
            <person name="Wu L."/>
            <person name="Ma J."/>
        </authorList>
    </citation>
    <scope>NUCLEOTIDE SEQUENCE [LARGE SCALE GENOMIC DNA]</scope>
    <source>
        <strain evidence="2">JCM 18537</strain>
    </source>
</reference>